<dbReference type="Pfam" id="PF09949">
    <property type="entry name" value="APP1_cat"/>
    <property type="match status" value="1"/>
</dbReference>
<protein>
    <recommendedName>
        <fullName evidence="1">Phosphatidate phosphatase APP1 catalytic domain-containing protein</fullName>
    </recommendedName>
</protein>
<keyword evidence="3" id="KW-1185">Reference proteome</keyword>
<organism evidence="2 3">
    <name type="scientific">Coemansia brasiliensis</name>
    <dbReference type="NCBI Taxonomy" id="2650707"/>
    <lineage>
        <taxon>Eukaryota</taxon>
        <taxon>Fungi</taxon>
        <taxon>Fungi incertae sedis</taxon>
        <taxon>Zoopagomycota</taxon>
        <taxon>Kickxellomycotina</taxon>
        <taxon>Kickxellomycetes</taxon>
        <taxon>Kickxellales</taxon>
        <taxon>Kickxellaceae</taxon>
        <taxon>Coemansia</taxon>
    </lineage>
</organism>
<accession>A0A9W8LWS0</accession>
<dbReference type="OrthoDB" id="2117591at2759"/>
<dbReference type="GO" id="GO:0030479">
    <property type="term" value="C:actin cortical patch"/>
    <property type="evidence" value="ECO:0007669"/>
    <property type="project" value="TreeGrafter"/>
</dbReference>
<dbReference type="EMBL" id="JANBUW010001614">
    <property type="protein sequence ID" value="KAJ2842839.1"/>
    <property type="molecule type" value="Genomic_DNA"/>
</dbReference>
<dbReference type="InterPro" id="IPR019236">
    <property type="entry name" value="APP1_cat"/>
</dbReference>
<feature type="domain" description="Phosphatidate phosphatase APP1 catalytic" evidence="1">
    <location>
        <begin position="278"/>
        <end position="428"/>
    </location>
</feature>
<evidence type="ECO:0000313" key="3">
    <source>
        <dbReference type="Proteomes" id="UP001139887"/>
    </source>
</evidence>
<reference evidence="2" key="1">
    <citation type="submission" date="2022-07" db="EMBL/GenBank/DDBJ databases">
        <title>Phylogenomic reconstructions and comparative analyses of Kickxellomycotina fungi.</title>
        <authorList>
            <person name="Reynolds N.K."/>
            <person name="Stajich J.E."/>
            <person name="Barry K."/>
            <person name="Grigoriev I.V."/>
            <person name="Crous P."/>
            <person name="Smith M.E."/>
        </authorList>
    </citation>
    <scope>NUCLEOTIDE SEQUENCE</scope>
    <source>
        <strain evidence="2">NRRL 1566</strain>
    </source>
</reference>
<feature type="non-terminal residue" evidence="2">
    <location>
        <position position="434"/>
    </location>
</feature>
<dbReference type="GO" id="GO:0008195">
    <property type="term" value="F:phosphatidate phosphatase activity"/>
    <property type="evidence" value="ECO:0007669"/>
    <property type="project" value="InterPro"/>
</dbReference>
<name>A0A9W8LWS0_9FUNG</name>
<dbReference type="PANTHER" id="PTHR28208">
    <property type="entry name" value="PHOSPHATIDATE PHOSPHATASE APP1"/>
    <property type="match status" value="1"/>
</dbReference>
<dbReference type="Proteomes" id="UP001139887">
    <property type="component" value="Unassembled WGS sequence"/>
</dbReference>
<gene>
    <name evidence="2" type="ORF">IWW36_005764</name>
</gene>
<sequence length="434" mass="49238">MYQQEIDIVKSRLRDLWNGQSNSTYQPQQQEQQQRGVSADDSVEEILLFPTFAFRDERLKVWRVQVRGWGFCRNPNTRRVRWAATLMRRFIRIQAGTEPDQMLLDRISYLFASQPACDMARVAMAGIAEPSAFELHHPHQNPPRDQSTRSNSGIAVNLLDAPLVLTSQQAQANGHNHAGHRHDRLVRQEGGEQATIMQKALQIDAFAWQALSLNEGQFAGEILVGFNELEWLIQSYTARAGTAGAGRRRLVELRGRLAGRTVAEEVLGVAHLVEPQGISIVSDIDDTIKASNITAEKRIVLETVFARPLQAVPGMAELYREWYKMGAEFHYVSNSPWQLYPALDEFFHKYRFPSGSAHLRTFDPGDLLSISNYTGTPQLKRSAIEQLLNTFPERKFVLIGDSGEQDLETYTELARQHPGRIVRIFIRDLFAPMA</sequence>
<dbReference type="InterPro" id="IPR052935">
    <property type="entry name" value="Mg2+_PAP"/>
</dbReference>
<dbReference type="AlphaFoldDB" id="A0A9W8LWS0"/>
<evidence type="ECO:0000313" key="2">
    <source>
        <dbReference type="EMBL" id="KAJ2842839.1"/>
    </source>
</evidence>
<comment type="caution">
    <text evidence="2">The sequence shown here is derived from an EMBL/GenBank/DDBJ whole genome shotgun (WGS) entry which is preliminary data.</text>
</comment>
<proteinExistence type="predicted"/>
<dbReference type="PANTHER" id="PTHR28208:SF1">
    <property type="entry name" value="FILAMENT ORGANIZATION PROTEIN APP1-LIKE, PUTATIVE (AFU_ORTHOLOGUE AFUA_1G06650)-RELATED"/>
    <property type="match status" value="1"/>
</dbReference>
<evidence type="ECO:0000259" key="1">
    <source>
        <dbReference type="Pfam" id="PF09949"/>
    </source>
</evidence>